<dbReference type="SUPFAM" id="SSF48008">
    <property type="entry name" value="GntR ligand-binding domain-like"/>
    <property type="match status" value="1"/>
</dbReference>
<dbReference type="GO" id="GO:0003700">
    <property type="term" value="F:DNA-binding transcription factor activity"/>
    <property type="evidence" value="ECO:0007669"/>
    <property type="project" value="InterPro"/>
</dbReference>
<dbReference type="InterPro" id="IPR000524">
    <property type="entry name" value="Tscrpt_reg_HTH_GntR"/>
</dbReference>
<dbReference type="Gene3D" id="1.20.120.530">
    <property type="entry name" value="GntR ligand-binding domain-like"/>
    <property type="match status" value="1"/>
</dbReference>
<dbReference type="SMART" id="SM00345">
    <property type="entry name" value="HTH_GNTR"/>
    <property type="match status" value="1"/>
</dbReference>
<dbReference type="PROSITE" id="PS50949">
    <property type="entry name" value="HTH_GNTR"/>
    <property type="match status" value="1"/>
</dbReference>
<protein>
    <submittedName>
        <fullName evidence="6">Transcriptional regulator, GntR family</fullName>
    </submittedName>
</protein>
<feature type="domain" description="HTH gntR-type" evidence="5">
    <location>
        <begin position="26"/>
        <end position="94"/>
    </location>
</feature>
<dbReference type="PANTHER" id="PTHR43537">
    <property type="entry name" value="TRANSCRIPTIONAL REGULATOR, GNTR FAMILY"/>
    <property type="match status" value="1"/>
</dbReference>
<reference evidence="6 7" key="1">
    <citation type="submission" date="2015-08" db="EMBL/GenBank/DDBJ databases">
        <authorList>
            <person name="Babu N.S."/>
            <person name="Beckwith C.J."/>
            <person name="Beseler K.G."/>
            <person name="Brison A."/>
            <person name="Carone J.V."/>
            <person name="Caskin T.P."/>
            <person name="Diamond M."/>
            <person name="Durham M.E."/>
            <person name="Foxe J.M."/>
            <person name="Go M."/>
            <person name="Henderson B.A."/>
            <person name="Jones I.B."/>
            <person name="McGettigan J.A."/>
            <person name="Micheletti S.J."/>
            <person name="Nasrallah M.E."/>
            <person name="Ortiz D."/>
            <person name="Piller C.R."/>
            <person name="Privatt S.R."/>
            <person name="Schneider S.L."/>
            <person name="Sharp S."/>
            <person name="Smith T.C."/>
            <person name="Stanton J.D."/>
            <person name="Ullery H.E."/>
            <person name="Wilson R.J."/>
            <person name="Serrano M.G."/>
            <person name="Buck G."/>
            <person name="Lee V."/>
            <person name="Wang Y."/>
            <person name="Carvalho R."/>
            <person name="Voegtly L."/>
            <person name="Shi R."/>
            <person name="Duckworth R."/>
            <person name="Johnson A."/>
            <person name="Loviza R."/>
            <person name="Walstead R."/>
            <person name="Shah Z."/>
            <person name="Kiflezghi M."/>
            <person name="Wade K."/>
            <person name="Ball S.L."/>
            <person name="Bradley K.W."/>
            <person name="Asai D.J."/>
            <person name="Bowman C.A."/>
            <person name="Russell D.A."/>
            <person name="Pope W.H."/>
            <person name="Jacobs-Sera D."/>
            <person name="Hendrix R.W."/>
            <person name="Hatfull G.F."/>
        </authorList>
    </citation>
    <scope>NUCLEOTIDE SEQUENCE [LARGE SCALE GENOMIC DNA]</scope>
    <source>
        <strain evidence="6 7">DSM 27648</strain>
    </source>
</reference>
<dbReference type="CDD" id="cd07377">
    <property type="entry name" value="WHTH_GntR"/>
    <property type="match status" value="1"/>
</dbReference>
<feature type="compositionally biased region" description="Basic residues" evidence="4">
    <location>
        <begin position="289"/>
        <end position="298"/>
    </location>
</feature>
<dbReference type="STRING" id="1391654.AKJ09_09716"/>
<accession>A0A0K1QBE1</accession>
<evidence type="ECO:0000256" key="2">
    <source>
        <dbReference type="ARBA" id="ARBA00023125"/>
    </source>
</evidence>
<dbReference type="EMBL" id="CP012333">
    <property type="protein sequence ID" value="AKV03053.1"/>
    <property type="molecule type" value="Genomic_DNA"/>
</dbReference>
<keyword evidence="3" id="KW-0804">Transcription</keyword>
<dbReference type="KEGG" id="llu:AKJ09_09716"/>
<dbReference type="AlphaFoldDB" id="A0A0K1QBE1"/>
<dbReference type="Gene3D" id="1.10.10.10">
    <property type="entry name" value="Winged helix-like DNA-binding domain superfamily/Winged helix DNA-binding domain"/>
    <property type="match status" value="1"/>
</dbReference>
<keyword evidence="2" id="KW-0238">DNA-binding</keyword>
<evidence type="ECO:0000313" key="7">
    <source>
        <dbReference type="Proteomes" id="UP000064967"/>
    </source>
</evidence>
<dbReference type="SMART" id="SM00895">
    <property type="entry name" value="FCD"/>
    <property type="match status" value="1"/>
</dbReference>
<dbReference type="RefSeq" id="WP_146653880.1">
    <property type="nucleotide sequence ID" value="NZ_CP012333.1"/>
</dbReference>
<dbReference type="InterPro" id="IPR008920">
    <property type="entry name" value="TF_FadR/GntR_C"/>
</dbReference>
<dbReference type="PRINTS" id="PR00035">
    <property type="entry name" value="HTHGNTR"/>
</dbReference>
<name>A0A0K1QBE1_9BACT</name>
<dbReference type="SUPFAM" id="SSF46785">
    <property type="entry name" value="Winged helix' DNA-binding domain"/>
    <property type="match status" value="1"/>
</dbReference>
<sequence>MKKPPPSSESNEPVDTLSVLGPVARSSVVDAVADRLRTEILAGRLAAGSRLPSERELSLALGVNRLTLRAALARLEAMGLVTTRHGSGTEVAPWRERAGVEALGMVMSSLDPQEPAWFELLTSLLEIRRILAAEAVALACERRTNEDLAALQRIADEQATRLHDPIAYARGDLAFQRAMARAARNVGIELILNSFARFPEEQPSLVATLYDRREAGTGFYAAVIELVRAGDGNTARTAVQSVLTAIDDDWLRRHGYGTGSSPRQAVSTAPPADTTPKKPTDKRDAAVRRTPKKGIKGR</sequence>
<evidence type="ECO:0000256" key="4">
    <source>
        <dbReference type="SAM" id="MobiDB-lite"/>
    </source>
</evidence>
<keyword evidence="7" id="KW-1185">Reference proteome</keyword>
<evidence type="ECO:0000259" key="5">
    <source>
        <dbReference type="PROSITE" id="PS50949"/>
    </source>
</evidence>
<feature type="compositionally biased region" description="Basic and acidic residues" evidence="4">
    <location>
        <begin position="275"/>
        <end position="287"/>
    </location>
</feature>
<dbReference type="Pfam" id="PF07729">
    <property type="entry name" value="FCD"/>
    <property type="match status" value="1"/>
</dbReference>
<dbReference type="Pfam" id="PF00392">
    <property type="entry name" value="GntR"/>
    <property type="match status" value="1"/>
</dbReference>
<dbReference type="OrthoDB" id="5450856at2"/>
<proteinExistence type="predicted"/>
<organism evidence="6 7">
    <name type="scientific">Labilithrix luteola</name>
    <dbReference type="NCBI Taxonomy" id="1391654"/>
    <lineage>
        <taxon>Bacteria</taxon>
        <taxon>Pseudomonadati</taxon>
        <taxon>Myxococcota</taxon>
        <taxon>Polyangia</taxon>
        <taxon>Polyangiales</taxon>
        <taxon>Labilitrichaceae</taxon>
        <taxon>Labilithrix</taxon>
    </lineage>
</organism>
<dbReference type="InterPro" id="IPR036388">
    <property type="entry name" value="WH-like_DNA-bd_sf"/>
</dbReference>
<dbReference type="InterPro" id="IPR036390">
    <property type="entry name" value="WH_DNA-bd_sf"/>
</dbReference>
<gene>
    <name evidence="6" type="ORF">AKJ09_09716</name>
</gene>
<dbReference type="InterPro" id="IPR011711">
    <property type="entry name" value="GntR_C"/>
</dbReference>
<dbReference type="GO" id="GO:0003677">
    <property type="term" value="F:DNA binding"/>
    <property type="evidence" value="ECO:0007669"/>
    <property type="project" value="UniProtKB-KW"/>
</dbReference>
<keyword evidence="1" id="KW-0805">Transcription regulation</keyword>
<evidence type="ECO:0000313" key="6">
    <source>
        <dbReference type="EMBL" id="AKV03053.1"/>
    </source>
</evidence>
<evidence type="ECO:0000256" key="1">
    <source>
        <dbReference type="ARBA" id="ARBA00023015"/>
    </source>
</evidence>
<dbReference type="PANTHER" id="PTHR43537:SF5">
    <property type="entry name" value="UXU OPERON TRANSCRIPTIONAL REGULATOR"/>
    <property type="match status" value="1"/>
</dbReference>
<dbReference type="Proteomes" id="UP000064967">
    <property type="component" value="Chromosome"/>
</dbReference>
<feature type="region of interest" description="Disordered" evidence="4">
    <location>
        <begin position="254"/>
        <end position="298"/>
    </location>
</feature>
<evidence type="ECO:0000256" key="3">
    <source>
        <dbReference type="ARBA" id="ARBA00023163"/>
    </source>
</evidence>